<comment type="caution">
    <text evidence="2">The sequence shown here is derived from an EMBL/GenBank/DDBJ whole genome shotgun (WGS) entry which is preliminary data.</text>
</comment>
<keyword evidence="3" id="KW-1185">Reference proteome</keyword>
<dbReference type="EMBL" id="BGZK01001185">
    <property type="protein sequence ID" value="GBP73755.1"/>
    <property type="molecule type" value="Genomic_DNA"/>
</dbReference>
<reference evidence="2 3" key="1">
    <citation type="journal article" date="2019" name="Commun. Biol.">
        <title>The bagworm genome reveals a unique fibroin gene that provides high tensile strength.</title>
        <authorList>
            <person name="Kono N."/>
            <person name="Nakamura H."/>
            <person name="Ohtoshi R."/>
            <person name="Tomita M."/>
            <person name="Numata K."/>
            <person name="Arakawa K."/>
        </authorList>
    </citation>
    <scope>NUCLEOTIDE SEQUENCE [LARGE SCALE GENOMIC DNA]</scope>
</reference>
<gene>
    <name evidence="2" type="ORF">EVAR_46895_1</name>
</gene>
<name>A0A4C1YHD7_EUMVA</name>
<organism evidence="2 3">
    <name type="scientific">Eumeta variegata</name>
    <name type="common">Bagworm moth</name>
    <name type="synonym">Eumeta japonica</name>
    <dbReference type="NCBI Taxonomy" id="151549"/>
    <lineage>
        <taxon>Eukaryota</taxon>
        <taxon>Metazoa</taxon>
        <taxon>Ecdysozoa</taxon>
        <taxon>Arthropoda</taxon>
        <taxon>Hexapoda</taxon>
        <taxon>Insecta</taxon>
        <taxon>Pterygota</taxon>
        <taxon>Neoptera</taxon>
        <taxon>Endopterygota</taxon>
        <taxon>Lepidoptera</taxon>
        <taxon>Glossata</taxon>
        <taxon>Ditrysia</taxon>
        <taxon>Tineoidea</taxon>
        <taxon>Psychidae</taxon>
        <taxon>Oiketicinae</taxon>
        <taxon>Eumeta</taxon>
    </lineage>
</organism>
<proteinExistence type="predicted"/>
<sequence length="148" mass="16478">MSPNTIHLLYVGWEVRSVGGGAGGAGGEEASDGSDAERPRSRYLRVPTSHGPESWVWQKQNNNRIDAVEVRSLRSMCGVFLKDRCGNSDIMGLYGLKEDVASRVEKGVLWWIDHLERINESRLAKQIYRASIYGGTIGKGHPRKCYAE</sequence>
<evidence type="ECO:0000313" key="3">
    <source>
        <dbReference type="Proteomes" id="UP000299102"/>
    </source>
</evidence>
<evidence type="ECO:0000313" key="2">
    <source>
        <dbReference type="EMBL" id="GBP73755.1"/>
    </source>
</evidence>
<evidence type="ECO:0000256" key="1">
    <source>
        <dbReference type="SAM" id="MobiDB-lite"/>
    </source>
</evidence>
<dbReference type="Proteomes" id="UP000299102">
    <property type="component" value="Unassembled WGS sequence"/>
</dbReference>
<dbReference type="AlphaFoldDB" id="A0A4C1YHD7"/>
<accession>A0A4C1YHD7</accession>
<protein>
    <submittedName>
        <fullName evidence="2">Uncharacterized protein</fullName>
    </submittedName>
</protein>
<feature type="region of interest" description="Disordered" evidence="1">
    <location>
        <begin position="21"/>
        <end position="40"/>
    </location>
</feature>
<dbReference type="OrthoDB" id="425681at2759"/>